<dbReference type="GO" id="GO:0034727">
    <property type="term" value="P:piecemeal microautophagy of the nucleus"/>
    <property type="evidence" value="ECO:0007669"/>
    <property type="project" value="TreeGrafter"/>
</dbReference>
<comment type="similarity">
    <text evidence="2">Belongs to the ATG13 family. Metazoan subfamily.</text>
</comment>
<dbReference type="WBParaSite" id="EVEC_0000427101-mRNA-1">
    <property type="protein sequence ID" value="EVEC_0000427101-mRNA-1"/>
    <property type="gene ID" value="EVEC_0000427101"/>
</dbReference>
<dbReference type="PANTHER" id="PTHR13430">
    <property type="match status" value="1"/>
</dbReference>
<dbReference type="STRING" id="51028.A0A0N4V2N7"/>
<protein>
    <submittedName>
        <fullName evidence="6">Autophagy-related protein 13</fullName>
    </submittedName>
</protein>
<reference evidence="4 5" key="2">
    <citation type="submission" date="2018-10" db="EMBL/GenBank/DDBJ databases">
        <authorList>
            <consortium name="Pathogen Informatics"/>
        </authorList>
    </citation>
    <scope>NUCLEOTIDE SEQUENCE [LARGE SCALE GENOMIC DNA]</scope>
</reference>
<dbReference type="InterPro" id="IPR040182">
    <property type="entry name" value="ATG13"/>
</dbReference>
<dbReference type="InterPro" id="IPR036570">
    <property type="entry name" value="HORMA_dom_sf"/>
</dbReference>
<evidence type="ECO:0000313" key="6">
    <source>
        <dbReference type="WBParaSite" id="EVEC_0000427101-mRNA-1"/>
    </source>
</evidence>
<keyword evidence="5" id="KW-1185">Reference proteome</keyword>
<organism evidence="6">
    <name type="scientific">Enterobius vermicularis</name>
    <name type="common">Human pinworm</name>
    <dbReference type="NCBI Taxonomy" id="51028"/>
    <lineage>
        <taxon>Eukaryota</taxon>
        <taxon>Metazoa</taxon>
        <taxon>Ecdysozoa</taxon>
        <taxon>Nematoda</taxon>
        <taxon>Chromadorea</taxon>
        <taxon>Rhabditida</taxon>
        <taxon>Spirurina</taxon>
        <taxon>Oxyuridomorpha</taxon>
        <taxon>Oxyuroidea</taxon>
        <taxon>Oxyuridae</taxon>
        <taxon>Enterobius</taxon>
    </lineage>
</organism>
<dbReference type="GO" id="GO:1990316">
    <property type="term" value="C:Atg1/ULK1 kinase complex"/>
    <property type="evidence" value="ECO:0007669"/>
    <property type="project" value="TreeGrafter"/>
</dbReference>
<evidence type="ECO:0000256" key="3">
    <source>
        <dbReference type="ARBA" id="ARBA00023006"/>
    </source>
</evidence>
<dbReference type="GO" id="GO:0005829">
    <property type="term" value="C:cytosol"/>
    <property type="evidence" value="ECO:0007669"/>
    <property type="project" value="TreeGrafter"/>
</dbReference>
<dbReference type="OrthoDB" id="70161at2759"/>
<dbReference type="EMBL" id="UXUI01007730">
    <property type="protein sequence ID" value="VDD89145.1"/>
    <property type="molecule type" value="Genomic_DNA"/>
</dbReference>
<sequence>MADELKTSQSFQEYIKFGKFFASRLVQAVVQARLGREQFVSLPCRQSTDPADWFNIRIDELGEVAAQLRSNITRYPPLGPTLALDFLLQTKEGGVLPLETWCIGYEPSEIGAGRYMRTELYQQLSVVLKSVIAAARITPSYRYFVRKQGSESYVILYRVSFETPIKLDYGEDQKKVRIATIASPFGSLSVDLTFRTNMVIDRYPYADICAFKDKVTSILFIFCDHRRFLVVIEYRPSDGQTDLESKRASTSCLPVIDPDDLDLPTRIPFGPVPTSGNYIAASPDSGAFTCFSTSPLSQASSSSVVTS</sequence>
<dbReference type="GO" id="GO:0000407">
    <property type="term" value="C:phagophore assembly site"/>
    <property type="evidence" value="ECO:0007669"/>
    <property type="project" value="UniProtKB-SubCell"/>
</dbReference>
<dbReference type="Proteomes" id="UP000274131">
    <property type="component" value="Unassembled WGS sequence"/>
</dbReference>
<dbReference type="GO" id="GO:0034497">
    <property type="term" value="P:protein localization to phagophore assembly site"/>
    <property type="evidence" value="ECO:0007669"/>
    <property type="project" value="TreeGrafter"/>
</dbReference>
<comment type="subcellular location">
    <subcellularLocation>
        <location evidence="1">Preautophagosomal structure</location>
    </subcellularLocation>
</comment>
<evidence type="ECO:0000256" key="2">
    <source>
        <dbReference type="ARBA" id="ARBA00007341"/>
    </source>
</evidence>
<accession>A0A0N4V2N7</accession>
<dbReference type="AlphaFoldDB" id="A0A0N4V2N7"/>
<dbReference type="Gene3D" id="3.30.900.10">
    <property type="entry name" value="HORMA domain"/>
    <property type="match status" value="1"/>
</dbReference>
<evidence type="ECO:0000313" key="5">
    <source>
        <dbReference type="Proteomes" id="UP000274131"/>
    </source>
</evidence>
<dbReference type="PANTHER" id="PTHR13430:SF4">
    <property type="entry name" value="AUTOPHAGY-RELATED PROTEIN 13"/>
    <property type="match status" value="1"/>
</dbReference>
<proteinExistence type="inferred from homology"/>
<name>A0A0N4V2N7_ENTVE</name>
<evidence type="ECO:0000256" key="1">
    <source>
        <dbReference type="ARBA" id="ARBA00004329"/>
    </source>
</evidence>
<gene>
    <name evidence="4" type="ORF">EVEC_LOCUS3979</name>
</gene>
<reference evidence="6" key="1">
    <citation type="submission" date="2017-02" db="UniProtKB">
        <authorList>
            <consortium name="WormBaseParasite"/>
        </authorList>
    </citation>
    <scope>IDENTIFICATION</scope>
</reference>
<dbReference type="GO" id="GO:0000423">
    <property type="term" value="P:mitophagy"/>
    <property type="evidence" value="ECO:0007669"/>
    <property type="project" value="TreeGrafter"/>
</dbReference>
<evidence type="ECO:0000313" key="4">
    <source>
        <dbReference type="EMBL" id="VDD89145.1"/>
    </source>
</evidence>
<keyword evidence="3" id="KW-0072">Autophagy</keyword>